<name>A0ABS7QVI5_9ACTN</name>
<comment type="caution">
    <text evidence="1">The sequence shown here is derived from an EMBL/GenBank/DDBJ whole genome shotgun (WGS) entry which is preliminary data.</text>
</comment>
<sequence>MTTMEAVLVSADGEHAHEAVVDKSNRWNGWLSPRFTLETVKQIAVDCQTWIERFGRADQDEIRVIEAPELSETSEEGESRKAAIVLHIHWAYIHTDGPATCATVVEPGEDGRYAIGAWEWTWAEISPNISERGQYLFDFYAAALREAVWFEAQPTPEGTDGAPGREWEEVEALNLDVNSIILSQREAFMAVCTSFVSDNAEMLNEIPAERAGGAFWMSARGGDGIPARSLLALPDVAKESRERLHNSAGGHRFGTVHLDGTTVSFT</sequence>
<accession>A0ABS7QVI5</accession>
<gene>
    <name evidence="1" type="ORF">K7472_20620</name>
</gene>
<keyword evidence="2" id="KW-1185">Reference proteome</keyword>
<reference evidence="1 2" key="1">
    <citation type="submission" date="2021-08" db="EMBL/GenBank/DDBJ databases">
        <title>Streptomyces sp. PTM05 isolated from lichen.</title>
        <authorList>
            <person name="Somphong A."/>
            <person name="Phongsopitanun W."/>
            <person name="Tanasupawat S."/>
        </authorList>
    </citation>
    <scope>NUCLEOTIDE SEQUENCE [LARGE SCALE GENOMIC DNA]</scope>
    <source>
        <strain evidence="1 2">Ptm05</strain>
    </source>
</reference>
<protein>
    <submittedName>
        <fullName evidence="1">Uncharacterized protein</fullName>
    </submittedName>
</protein>
<evidence type="ECO:0000313" key="1">
    <source>
        <dbReference type="EMBL" id="MBY8887233.1"/>
    </source>
</evidence>
<proteinExistence type="predicted"/>
<dbReference type="EMBL" id="JAINVZ010000015">
    <property type="protein sequence ID" value="MBY8887233.1"/>
    <property type="molecule type" value="Genomic_DNA"/>
</dbReference>
<dbReference type="Proteomes" id="UP001198565">
    <property type="component" value="Unassembled WGS sequence"/>
</dbReference>
<organism evidence="1 2">
    <name type="scientific">Streptantibioticus parmotrematis</name>
    <dbReference type="NCBI Taxonomy" id="2873249"/>
    <lineage>
        <taxon>Bacteria</taxon>
        <taxon>Bacillati</taxon>
        <taxon>Actinomycetota</taxon>
        <taxon>Actinomycetes</taxon>
        <taxon>Kitasatosporales</taxon>
        <taxon>Streptomycetaceae</taxon>
        <taxon>Streptantibioticus</taxon>
    </lineage>
</organism>
<evidence type="ECO:0000313" key="2">
    <source>
        <dbReference type="Proteomes" id="UP001198565"/>
    </source>
</evidence>
<dbReference type="RefSeq" id="WP_222979989.1">
    <property type="nucleotide sequence ID" value="NZ_JAINVZ010000015.1"/>
</dbReference>